<accession>A0A9N9KYW5</accession>
<keyword evidence="2" id="KW-1185">Reference proteome</keyword>
<dbReference type="AlphaFoldDB" id="A0A9N9KYW5"/>
<evidence type="ECO:0000313" key="2">
    <source>
        <dbReference type="Proteomes" id="UP000696280"/>
    </source>
</evidence>
<comment type="caution">
    <text evidence="1">The sequence shown here is derived from an EMBL/GenBank/DDBJ whole genome shotgun (WGS) entry which is preliminary data.</text>
</comment>
<dbReference type="Proteomes" id="UP000696280">
    <property type="component" value="Unassembled WGS sequence"/>
</dbReference>
<name>A0A9N9KYW5_9HELO</name>
<sequence>MSFNGTAGPVYSPFLSPQEEVSTFSAWAPIAQNRRRFNDSVLSPAGQKITLESKHFYYLNLQVLLCGWIVRAEGDTG</sequence>
<reference evidence="1" key="1">
    <citation type="submission" date="2021-07" db="EMBL/GenBank/DDBJ databases">
        <authorList>
            <person name="Durling M."/>
        </authorList>
    </citation>
    <scope>NUCLEOTIDE SEQUENCE</scope>
</reference>
<gene>
    <name evidence="1" type="ORF">HYFRA_00003950</name>
</gene>
<protein>
    <submittedName>
        <fullName evidence="1">Uncharacterized protein</fullName>
    </submittedName>
</protein>
<organism evidence="1 2">
    <name type="scientific">Hymenoscyphus fraxineus</name>
    <dbReference type="NCBI Taxonomy" id="746836"/>
    <lineage>
        <taxon>Eukaryota</taxon>
        <taxon>Fungi</taxon>
        <taxon>Dikarya</taxon>
        <taxon>Ascomycota</taxon>
        <taxon>Pezizomycotina</taxon>
        <taxon>Leotiomycetes</taxon>
        <taxon>Helotiales</taxon>
        <taxon>Helotiaceae</taxon>
        <taxon>Hymenoscyphus</taxon>
    </lineage>
</organism>
<proteinExistence type="predicted"/>
<evidence type="ECO:0000313" key="1">
    <source>
        <dbReference type="EMBL" id="CAG8956561.1"/>
    </source>
</evidence>
<dbReference type="EMBL" id="CAJVRL010000070">
    <property type="protein sequence ID" value="CAG8956561.1"/>
    <property type="molecule type" value="Genomic_DNA"/>
</dbReference>